<dbReference type="OrthoDB" id="2418900at2759"/>
<evidence type="ECO:0000259" key="2">
    <source>
        <dbReference type="Pfam" id="PF20722"/>
    </source>
</evidence>
<dbReference type="Pfam" id="PF18759">
    <property type="entry name" value="Plavaka"/>
    <property type="match status" value="1"/>
</dbReference>
<evidence type="ECO:0000313" key="3">
    <source>
        <dbReference type="EMBL" id="KZP28490.1"/>
    </source>
</evidence>
<name>A0A166RP33_9AGAM</name>
<feature type="domain" description="DUF6830" evidence="2">
    <location>
        <begin position="702"/>
        <end position="833"/>
    </location>
</feature>
<protein>
    <recommendedName>
        <fullName evidence="2">DUF6830 domain-containing protein</fullName>
    </recommendedName>
</protein>
<organism evidence="3">
    <name type="scientific">Athelia psychrophila</name>
    <dbReference type="NCBI Taxonomy" id="1759441"/>
    <lineage>
        <taxon>Eukaryota</taxon>
        <taxon>Fungi</taxon>
        <taxon>Dikarya</taxon>
        <taxon>Basidiomycota</taxon>
        <taxon>Agaricomycotina</taxon>
        <taxon>Agaricomycetes</taxon>
        <taxon>Agaricomycetidae</taxon>
        <taxon>Atheliales</taxon>
        <taxon>Atheliaceae</taxon>
        <taxon>Athelia</taxon>
    </lineage>
</organism>
<dbReference type="Pfam" id="PF20722">
    <property type="entry name" value="DUF6830"/>
    <property type="match status" value="1"/>
</dbReference>
<dbReference type="EMBL" id="KV417503">
    <property type="protein sequence ID" value="KZP28490.1"/>
    <property type="molecule type" value="Genomic_DNA"/>
</dbReference>
<dbReference type="InterPro" id="IPR041078">
    <property type="entry name" value="Plavaka"/>
</dbReference>
<proteinExistence type="predicted"/>
<evidence type="ECO:0000256" key="1">
    <source>
        <dbReference type="SAM" id="MobiDB-lite"/>
    </source>
</evidence>
<dbReference type="AlphaFoldDB" id="A0A166RP33"/>
<gene>
    <name evidence="3" type="ORF">FIBSPDRAFT_885732</name>
</gene>
<feature type="compositionally biased region" description="Basic and acidic residues" evidence="1">
    <location>
        <begin position="79"/>
        <end position="88"/>
    </location>
</feature>
<dbReference type="InterPro" id="IPR049233">
    <property type="entry name" value="DUF6830"/>
</dbReference>
<accession>A0A166RP33</accession>
<feature type="region of interest" description="Disordered" evidence="1">
    <location>
        <begin position="1"/>
        <end position="93"/>
    </location>
</feature>
<sequence>MCGGWSAGQDSDSDRGGALSDADSDLNDLPPLHPVDETRSGLPPLHPYGAQGAAQVPITPVPTTTNGNIPPDSNMDGLSKQEHPKPLDRVPGGANLLQQIRNDRHAVHRRENLYYPFRSRGDWQLGQWLTNSKLTQAQIDSFLKLEEIKRNPPSFTSARDLRNRVENLPPVPTWHHSTIEIPGYETKEPMVLYWRDGLEVTKFIYSNPVFAHSMDYKPYKLTDPQQGGQRVYGDFMSGDFAWKYYNDLPQGHGMVGIMAASDKTPLTVGTGNREMHPVLLSIGNIHPGVRMKATSHSFVLAGYLPIPKFKGVSKTVHAALVAQSYHASISIIVKTLRVAERDGTWMSDPDGFLRFNHTPLVSWISDLPEMHSISCTLHSFSPTSLAAVHQFGEDQFLHPHLPRTRDHTLHDITRARIDAGTGADLPAFVKAAEKYGLIAVQDPFWATWGRAEPWLFLTPDILHQLHKFFFDHVVSWAIRIVGRPELDRRMACLQPLVGVRHWPNGVSTLKQLTGREHRDLEKLLVPCIAGAVPPDVLSAIRALDEFIFQSQGVLIYNEGVHAIGQALHEFHHYKNLIIKAGGRVGKNGPILHFNIPKLECMAMIIRSICEMGGSFQYTSDVTERCHSTLVKTPYKQSNKVQHHPQMVWWMNRDEMMRVFGLYTTLEGNNVSLVNAVVQEASEATDPYPEVAWLAQVLSPDEFRMAASGSSRPSSLFSKTKRYNSNDRSIAFTVANRPHQLLSLAEASAAFALPDLRGAIGDFILDSQGVIRNNHRRSAPTCILTFQDVKVWHSFRMQQHSAQDPHITLPPRTLQALPISTLMPYGRGNVVLVDSPTGSLMSLESESRKVVQIRMIFSPITANSRGQQSPIYFYGCCFKFSPRNHQNSPDGRTIYLPEPGIDMFVVERHLRSNGDRIGDIFKLEDSERYWSLSLASMRSCQRELIVTILWS</sequence>
<reference evidence="3" key="1">
    <citation type="journal article" date="2016" name="Mol. Biol. Evol.">
        <title>Comparative Genomics of Early-Diverging Mushroom-Forming Fungi Provides Insights into the Origins of Lignocellulose Decay Capabilities.</title>
        <authorList>
            <person name="Nagy L.G."/>
            <person name="Riley R."/>
            <person name="Tritt A."/>
            <person name="Adam C."/>
            <person name="Daum C."/>
            <person name="Floudas D."/>
            <person name="Sun H."/>
            <person name="Yadav J.S."/>
            <person name="Pangilinan J."/>
            <person name="Larsson K.H."/>
            <person name="Matsuura K."/>
            <person name="Barry K."/>
            <person name="Labutti K."/>
            <person name="Kuo R."/>
            <person name="Ohm R.A."/>
            <person name="Bhattacharya S.S."/>
            <person name="Shirouzu T."/>
            <person name="Yoshinaga Y."/>
            <person name="Martin F.M."/>
            <person name="Grigoriev I.V."/>
            <person name="Hibbett D.S."/>
        </authorList>
    </citation>
    <scope>NUCLEOTIDE SEQUENCE [LARGE SCALE GENOMIC DNA]</scope>
    <source>
        <strain evidence="3">CBS 109695</strain>
    </source>
</reference>